<accession>A0A3M7MFQ2</accession>
<proteinExistence type="predicted"/>
<keyword evidence="2" id="KW-1185">Reference proteome</keyword>
<dbReference type="Proteomes" id="UP000265663">
    <property type="component" value="Unassembled WGS sequence"/>
</dbReference>
<dbReference type="EMBL" id="KE747840">
    <property type="protein sequence ID" value="RMZ73366.1"/>
    <property type="molecule type" value="Genomic_DNA"/>
</dbReference>
<name>A0A3M7MFQ2_9PLEO</name>
<dbReference type="OrthoDB" id="3680658at2759"/>
<organism evidence="1 2">
    <name type="scientific">Pyrenophora seminiperda CCB06</name>
    <dbReference type="NCBI Taxonomy" id="1302712"/>
    <lineage>
        <taxon>Eukaryota</taxon>
        <taxon>Fungi</taxon>
        <taxon>Dikarya</taxon>
        <taxon>Ascomycota</taxon>
        <taxon>Pezizomycotina</taxon>
        <taxon>Dothideomycetes</taxon>
        <taxon>Pleosporomycetidae</taxon>
        <taxon>Pleosporales</taxon>
        <taxon>Pleosporineae</taxon>
        <taxon>Pleosporaceae</taxon>
        <taxon>Pyrenophora</taxon>
    </lineage>
</organism>
<dbReference type="AlphaFoldDB" id="A0A3M7MFQ2"/>
<evidence type="ECO:0000313" key="2">
    <source>
        <dbReference type="Proteomes" id="UP000265663"/>
    </source>
</evidence>
<sequence>MCSKSIYNVRKLNYNALEKLAYGPALEYNATVSWIVLNPRPDMVFATDGNPPSLTRHSVLWIQQKSENISLIFDGTAEQFGWAASNAISNTYDYLKQFTALEDSYFKYGDLKDVGDEIQGHDRGYWLEAIPKLLGLWRRLDWELLEAVPARARLEYIRRAADQEFRIIAARKWDNTISK</sequence>
<reference evidence="1 2" key="1">
    <citation type="journal article" date="2014" name="PLoS ONE">
        <title>De novo Genome Assembly of the Fungal Plant Pathogen Pyrenophora semeniperda.</title>
        <authorList>
            <person name="Soliai M.M."/>
            <person name="Meyer S.E."/>
            <person name="Udall J.A."/>
            <person name="Elzinga D.E."/>
            <person name="Hermansen R.A."/>
            <person name="Bodily P.M."/>
            <person name="Hart A.A."/>
            <person name="Coleman C.E."/>
        </authorList>
    </citation>
    <scope>NUCLEOTIDE SEQUENCE [LARGE SCALE GENOMIC DNA]</scope>
    <source>
        <strain evidence="1 2">CCB06</strain>
        <tissue evidence="1">Mycelium</tissue>
    </source>
</reference>
<evidence type="ECO:0000313" key="1">
    <source>
        <dbReference type="EMBL" id="RMZ73366.1"/>
    </source>
</evidence>
<gene>
    <name evidence="1" type="ORF">GMOD_00007872</name>
</gene>
<protein>
    <submittedName>
        <fullName evidence="1">Uncharacterized protein</fullName>
    </submittedName>
</protein>